<gene>
    <name evidence="4" type="ORF">BCR34DRAFT_492860</name>
</gene>
<dbReference type="Proteomes" id="UP000193144">
    <property type="component" value="Unassembled WGS sequence"/>
</dbReference>
<keyword evidence="1" id="KW-0539">Nucleus</keyword>
<dbReference type="Pfam" id="PF11951">
    <property type="entry name" value="Fungal_trans_2"/>
    <property type="match status" value="1"/>
</dbReference>
<dbReference type="CDD" id="cd00067">
    <property type="entry name" value="GAL4"/>
    <property type="match status" value="1"/>
</dbReference>
<accession>A0A1Y1YXT6</accession>
<evidence type="ECO:0000313" key="4">
    <source>
        <dbReference type="EMBL" id="ORY02842.1"/>
    </source>
</evidence>
<feature type="compositionally biased region" description="Basic residues" evidence="2">
    <location>
        <begin position="44"/>
        <end position="54"/>
    </location>
</feature>
<evidence type="ECO:0000256" key="2">
    <source>
        <dbReference type="SAM" id="MobiDB-lite"/>
    </source>
</evidence>
<dbReference type="SUPFAM" id="SSF57701">
    <property type="entry name" value="Zn2/Cys6 DNA-binding domain"/>
    <property type="match status" value="1"/>
</dbReference>
<dbReference type="GO" id="GO:0000981">
    <property type="term" value="F:DNA-binding transcription factor activity, RNA polymerase II-specific"/>
    <property type="evidence" value="ECO:0007669"/>
    <property type="project" value="InterPro"/>
</dbReference>
<name>A0A1Y1YXT6_9PLEO</name>
<dbReference type="AlphaFoldDB" id="A0A1Y1YXT6"/>
<proteinExistence type="predicted"/>
<organism evidence="4 5">
    <name type="scientific">Clohesyomyces aquaticus</name>
    <dbReference type="NCBI Taxonomy" id="1231657"/>
    <lineage>
        <taxon>Eukaryota</taxon>
        <taxon>Fungi</taxon>
        <taxon>Dikarya</taxon>
        <taxon>Ascomycota</taxon>
        <taxon>Pezizomycotina</taxon>
        <taxon>Dothideomycetes</taxon>
        <taxon>Pleosporomycetidae</taxon>
        <taxon>Pleosporales</taxon>
        <taxon>Lindgomycetaceae</taxon>
        <taxon>Clohesyomyces</taxon>
    </lineage>
</organism>
<comment type="caution">
    <text evidence="4">The sequence shown here is derived from an EMBL/GenBank/DDBJ whole genome shotgun (WGS) entry which is preliminary data.</text>
</comment>
<feature type="region of interest" description="Disordered" evidence="2">
    <location>
        <begin position="40"/>
        <end position="70"/>
    </location>
</feature>
<dbReference type="InterPro" id="IPR001138">
    <property type="entry name" value="Zn2Cys6_DnaBD"/>
</dbReference>
<dbReference type="EMBL" id="MCFA01000153">
    <property type="protein sequence ID" value="ORY02842.1"/>
    <property type="molecule type" value="Genomic_DNA"/>
</dbReference>
<dbReference type="PROSITE" id="PS00463">
    <property type="entry name" value="ZN2_CY6_FUNGAL_1"/>
    <property type="match status" value="1"/>
</dbReference>
<evidence type="ECO:0000313" key="5">
    <source>
        <dbReference type="Proteomes" id="UP000193144"/>
    </source>
</evidence>
<keyword evidence="5" id="KW-1185">Reference proteome</keyword>
<reference evidence="4 5" key="1">
    <citation type="submission" date="2016-07" db="EMBL/GenBank/DDBJ databases">
        <title>Pervasive Adenine N6-methylation of Active Genes in Fungi.</title>
        <authorList>
            <consortium name="DOE Joint Genome Institute"/>
            <person name="Mondo S.J."/>
            <person name="Dannebaum R.O."/>
            <person name="Kuo R.C."/>
            <person name="Labutti K."/>
            <person name="Haridas S."/>
            <person name="Kuo A."/>
            <person name="Salamov A."/>
            <person name="Ahrendt S.R."/>
            <person name="Lipzen A."/>
            <person name="Sullivan W."/>
            <person name="Andreopoulos W.B."/>
            <person name="Clum A."/>
            <person name="Lindquist E."/>
            <person name="Daum C."/>
            <person name="Ramamoorthy G.K."/>
            <person name="Gryganskyi A."/>
            <person name="Culley D."/>
            <person name="Magnuson J.K."/>
            <person name="James T.Y."/>
            <person name="O'Malley M.A."/>
            <person name="Stajich J.E."/>
            <person name="Spatafora J.W."/>
            <person name="Visel A."/>
            <person name="Grigoriev I.V."/>
        </authorList>
    </citation>
    <scope>NUCLEOTIDE SEQUENCE [LARGE SCALE GENOMIC DNA]</scope>
    <source>
        <strain evidence="4 5">CBS 115471</strain>
    </source>
</reference>
<dbReference type="GO" id="GO:0008270">
    <property type="term" value="F:zinc ion binding"/>
    <property type="evidence" value="ECO:0007669"/>
    <property type="project" value="InterPro"/>
</dbReference>
<dbReference type="InterPro" id="IPR021858">
    <property type="entry name" value="Fun_TF"/>
</dbReference>
<evidence type="ECO:0000259" key="3">
    <source>
        <dbReference type="PROSITE" id="PS00463"/>
    </source>
</evidence>
<protein>
    <recommendedName>
        <fullName evidence="3">Zn(2)-C6 fungal-type domain-containing protein</fullName>
    </recommendedName>
</protein>
<evidence type="ECO:0000256" key="1">
    <source>
        <dbReference type="ARBA" id="ARBA00023242"/>
    </source>
</evidence>
<dbReference type="InterPro" id="IPR036864">
    <property type="entry name" value="Zn2-C6_fun-type_DNA-bd_sf"/>
</dbReference>
<sequence>MAEQTGSRRACDRCHMVKERCRWTHGLGKCERCQRLHSPCQTRRPTKSRGRKSRYALPQARRPLPASSEGSDITPVDLIIAGSEPSKLPRTLSVFFDLNDRELQILHGVPEGKTRVDQYLVGPSFHECHLKTFIRHLGIALPFLRDALLASSALIAYEYQPRPIQLDRMIGHKRAASAISSLRSLASFDPGSVSTVLILAILSISFAEIISGRSLEICRHSLHLVKPLYDSLITLDPDSLAFVGCLISSELEECLFRCEVPTLRFRVQELEPKVDRFLGVSTPLLPYLHDIAVISHRLRHDTGSDRPQIMKALDALETEVGQWKPELPESHEATHSQAEIISILTQANVTRWSILLMAHRLRHPYGTETIKAGAISEIILEDLSLSVQRTGRSVPGVNLAFLAACFELTGPGERQSGLEKTQLFVEFSKQVQGKVKTILMAAWTILDTHDQLYWHDLCALLPQ</sequence>
<dbReference type="OrthoDB" id="4137815at2759"/>
<feature type="domain" description="Zn(2)-C6 fungal-type" evidence="3">
    <location>
        <begin position="10"/>
        <end position="40"/>
    </location>
</feature>